<gene>
    <name evidence="1" type="ORF">BDZ83DRAFT_292838</name>
</gene>
<dbReference type="Proteomes" id="UP001244207">
    <property type="component" value="Unassembled WGS sequence"/>
</dbReference>
<organism evidence="1 2">
    <name type="scientific">Glomerella acutata</name>
    <name type="common">Colletotrichum acutatum</name>
    <dbReference type="NCBI Taxonomy" id="27357"/>
    <lineage>
        <taxon>Eukaryota</taxon>
        <taxon>Fungi</taxon>
        <taxon>Dikarya</taxon>
        <taxon>Ascomycota</taxon>
        <taxon>Pezizomycotina</taxon>
        <taxon>Sordariomycetes</taxon>
        <taxon>Hypocreomycetidae</taxon>
        <taxon>Glomerellales</taxon>
        <taxon>Glomerellaceae</taxon>
        <taxon>Colletotrichum</taxon>
        <taxon>Colletotrichum acutatum species complex</taxon>
    </lineage>
</organism>
<evidence type="ECO:0000313" key="2">
    <source>
        <dbReference type="Proteomes" id="UP001244207"/>
    </source>
</evidence>
<accession>A0AAD9D226</accession>
<reference evidence="1" key="1">
    <citation type="submission" date="2021-12" db="EMBL/GenBank/DDBJ databases">
        <title>Comparative genomics, transcriptomics and evolutionary studies reveal genomic signatures of adaptation to plant cell wall in hemibiotrophic fungi.</title>
        <authorList>
            <consortium name="DOE Joint Genome Institute"/>
            <person name="Baroncelli R."/>
            <person name="Diaz J.F."/>
            <person name="Benocci T."/>
            <person name="Peng M."/>
            <person name="Battaglia E."/>
            <person name="Haridas S."/>
            <person name="Andreopoulos W."/>
            <person name="Labutti K."/>
            <person name="Pangilinan J."/>
            <person name="Floch G.L."/>
            <person name="Makela M.R."/>
            <person name="Henrissat B."/>
            <person name="Grigoriev I.V."/>
            <person name="Crouch J.A."/>
            <person name="De Vries R.P."/>
            <person name="Sukno S.A."/>
            <person name="Thon M.R."/>
        </authorList>
    </citation>
    <scope>NUCLEOTIDE SEQUENCE</scope>
    <source>
        <strain evidence="1">CBS 112980</strain>
    </source>
</reference>
<dbReference type="AlphaFoldDB" id="A0AAD9D226"/>
<dbReference type="GeneID" id="85386098"/>
<dbReference type="EMBL" id="JAHMHS010000004">
    <property type="protein sequence ID" value="KAK1731002.1"/>
    <property type="molecule type" value="Genomic_DNA"/>
</dbReference>
<proteinExistence type="predicted"/>
<dbReference type="RefSeq" id="XP_060371057.1">
    <property type="nucleotide sequence ID" value="XM_060502199.1"/>
</dbReference>
<sequence length="126" mass="14277">MAPRSLLTGPVRRPWDATLSWLVVSPAAAYWSVTCHWTDEGELLYPAWLHCGPNVAREPIRWGRCSSSALDGGNWEIESERGAYHRGAELVTNSSTHHRGPHLRGFVWWICAYPLCCISWAKSTDW</sequence>
<keyword evidence="2" id="KW-1185">Reference proteome</keyword>
<evidence type="ECO:0000313" key="1">
    <source>
        <dbReference type="EMBL" id="KAK1731002.1"/>
    </source>
</evidence>
<comment type="caution">
    <text evidence="1">The sequence shown here is derived from an EMBL/GenBank/DDBJ whole genome shotgun (WGS) entry which is preliminary data.</text>
</comment>
<name>A0AAD9D226_GLOAC</name>
<protein>
    <submittedName>
        <fullName evidence="1">Uncharacterized protein</fullName>
    </submittedName>
</protein>